<name>A0A382GDR9_9ZZZZ</name>
<organism evidence="1">
    <name type="scientific">marine metagenome</name>
    <dbReference type="NCBI Taxonomy" id="408172"/>
    <lineage>
        <taxon>unclassified sequences</taxon>
        <taxon>metagenomes</taxon>
        <taxon>ecological metagenomes</taxon>
    </lineage>
</organism>
<proteinExistence type="predicted"/>
<reference evidence="1" key="1">
    <citation type="submission" date="2018-05" db="EMBL/GenBank/DDBJ databases">
        <authorList>
            <person name="Lanie J.A."/>
            <person name="Ng W.-L."/>
            <person name="Kazmierczak K.M."/>
            <person name="Andrzejewski T.M."/>
            <person name="Davidsen T.M."/>
            <person name="Wayne K.J."/>
            <person name="Tettelin H."/>
            <person name="Glass J.I."/>
            <person name="Rusch D."/>
            <person name="Podicherti R."/>
            <person name="Tsui H.-C.T."/>
            <person name="Winkler M.E."/>
        </authorList>
    </citation>
    <scope>NUCLEOTIDE SEQUENCE</scope>
</reference>
<gene>
    <name evidence="1" type="ORF">METZ01_LOCUS225688</name>
</gene>
<accession>A0A382GDR9</accession>
<dbReference type="EMBL" id="UINC01054753">
    <property type="protein sequence ID" value="SVB72834.1"/>
    <property type="molecule type" value="Genomic_DNA"/>
</dbReference>
<evidence type="ECO:0000313" key="1">
    <source>
        <dbReference type="EMBL" id="SVB72834.1"/>
    </source>
</evidence>
<protein>
    <submittedName>
        <fullName evidence="1">Uncharacterized protein</fullName>
    </submittedName>
</protein>
<dbReference type="AlphaFoldDB" id="A0A382GDR9"/>
<sequence length="29" mass="3405">MGGVTYLNLLNEIIPILNEKYDIKLKDKR</sequence>
<feature type="non-terminal residue" evidence="1">
    <location>
        <position position="29"/>
    </location>
</feature>